<dbReference type="InterPro" id="IPR007275">
    <property type="entry name" value="YTH_domain"/>
</dbReference>
<feature type="region of interest" description="Disordered" evidence="1">
    <location>
        <begin position="305"/>
        <end position="394"/>
    </location>
</feature>
<sequence>MRADSPRLRVGRSAPSVPVSKLGIDTSEMPSHAHSAADTPDTADTLSPLRDAEHDRWPPPPLFLRKPRTRASTSTPSGALASLPSAHPGAGSPFAAADSPAPAPRRRSAAVVDGAWTDDPVWPPVRMRTHRTDAVRAPGTWAHASAPAPPALAGLQPPPPLVPSASASSSRGVLPRHSAPHSILEVHAAEARRRADTASAWHEDTTGPPRLSSSTFGAKAPHSPLPSTPSSHAAVSPTRRLPHSPHTSMSPSGDTGALDALSPVAADDVWSADVLAPPMRWPPSKRSVAPPPVHRTGSLQVVTDVEESVHDSPTVRSASATFRSRPGAARTQRSVSAVPWPAPTSPGALAPERRDSDPAAEFARLSVSERAPSPSNTQRSPLALDPEAPAPLAPGIDAQATEYVPYMPFWDAMPMSYVSLPAPARAFVIKSFTEVDVEKSLRHGVWTSTEKGNNRLDRAWANSSRVGPIYLFFSVNGSGRFCGVAQMMSGLDYSQNTTIWAERHRWKGLFRVRWLLVKDVPNAHLRHIRLTNTNENKPVTQSRDTQELLPEVSTELLRIFCTYVGYSSLQPPVDAPAPYPVVP</sequence>
<feature type="region of interest" description="Disordered" evidence="1">
    <location>
        <begin position="1"/>
        <end position="127"/>
    </location>
</feature>
<name>A0AAF0E175_9BASI</name>
<evidence type="ECO:0000313" key="4">
    <source>
        <dbReference type="Proteomes" id="UP001214603"/>
    </source>
</evidence>
<evidence type="ECO:0000256" key="1">
    <source>
        <dbReference type="SAM" id="MobiDB-lite"/>
    </source>
</evidence>
<gene>
    <name evidence="3" type="ORF">MOBT1_003128</name>
</gene>
<dbReference type="GO" id="GO:0003729">
    <property type="term" value="F:mRNA binding"/>
    <property type="evidence" value="ECO:0007669"/>
    <property type="project" value="TreeGrafter"/>
</dbReference>
<feature type="compositionally biased region" description="Low complexity" evidence="1">
    <location>
        <begin position="88"/>
        <end position="100"/>
    </location>
</feature>
<reference evidence="3" key="1">
    <citation type="submission" date="2023-03" db="EMBL/GenBank/DDBJ databases">
        <title>Mating type loci evolution in Malassezia.</title>
        <authorList>
            <person name="Coelho M.A."/>
        </authorList>
    </citation>
    <scope>NUCLEOTIDE SEQUENCE</scope>
    <source>
        <strain evidence="3">CBS 7876</strain>
    </source>
</reference>
<dbReference type="PROSITE" id="PS50882">
    <property type="entry name" value="YTH"/>
    <property type="match status" value="1"/>
</dbReference>
<feature type="compositionally biased region" description="Low complexity" evidence="1">
    <location>
        <begin position="142"/>
        <end position="155"/>
    </location>
</feature>
<dbReference type="CDD" id="cd21134">
    <property type="entry name" value="YTH"/>
    <property type="match status" value="1"/>
</dbReference>
<feature type="region of interest" description="Disordered" evidence="1">
    <location>
        <begin position="189"/>
        <end position="259"/>
    </location>
</feature>
<dbReference type="GO" id="GO:0061157">
    <property type="term" value="P:mRNA destabilization"/>
    <property type="evidence" value="ECO:0007669"/>
    <property type="project" value="TreeGrafter"/>
</dbReference>
<protein>
    <recommendedName>
        <fullName evidence="2">YTH domain-containing protein</fullName>
    </recommendedName>
</protein>
<dbReference type="AlphaFoldDB" id="A0AAF0E175"/>
<dbReference type="InterPro" id="IPR045168">
    <property type="entry name" value="YTH_prot"/>
</dbReference>
<dbReference type="PANTHER" id="PTHR12357">
    <property type="entry name" value="YTH YT521-B HOMOLOGY DOMAIN-CONTAINING"/>
    <property type="match status" value="1"/>
</dbReference>
<feature type="compositionally biased region" description="Basic and acidic residues" evidence="1">
    <location>
        <begin position="189"/>
        <end position="205"/>
    </location>
</feature>
<dbReference type="GO" id="GO:0005737">
    <property type="term" value="C:cytoplasm"/>
    <property type="evidence" value="ECO:0007669"/>
    <property type="project" value="TreeGrafter"/>
</dbReference>
<accession>A0AAF0E175</accession>
<dbReference type="GO" id="GO:1990247">
    <property type="term" value="F:N6-methyladenosine-containing RNA reader activity"/>
    <property type="evidence" value="ECO:0007669"/>
    <property type="project" value="TreeGrafter"/>
</dbReference>
<dbReference type="Proteomes" id="UP001214603">
    <property type="component" value="Chromosome 8"/>
</dbReference>
<feature type="domain" description="YTH" evidence="2">
    <location>
        <begin position="424"/>
        <end position="560"/>
    </location>
</feature>
<dbReference type="EMBL" id="CP119941">
    <property type="protein sequence ID" value="WFD04418.1"/>
    <property type="molecule type" value="Genomic_DNA"/>
</dbReference>
<proteinExistence type="predicted"/>
<feature type="region of interest" description="Disordered" evidence="1">
    <location>
        <begin position="141"/>
        <end position="177"/>
    </location>
</feature>
<dbReference type="PANTHER" id="PTHR12357:SF89">
    <property type="entry name" value="YTH DOMAIN-CONTAINING FAMILY PROTEIN"/>
    <property type="match status" value="1"/>
</dbReference>
<dbReference type="Gene3D" id="3.10.590.10">
    <property type="entry name" value="ph1033 like domains"/>
    <property type="match status" value="1"/>
</dbReference>
<organism evidence="3 4">
    <name type="scientific">Malassezia obtusa</name>
    <dbReference type="NCBI Taxonomy" id="76774"/>
    <lineage>
        <taxon>Eukaryota</taxon>
        <taxon>Fungi</taxon>
        <taxon>Dikarya</taxon>
        <taxon>Basidiomycota</taxon>
        <taxon>Ustilaginomycotina</taxon>
        <taxon>Malasseziomycetes</taxon>
        <taxon>Malasseziales</taxon>
        <taxon>Malasseziaceae</taxon>
        <taxon>Malassezia</taxon>
    </lineage>
</organism>
<dbReference type="Pfam" id="PF04146">
    <property type="entry name" value="YTH"/>
    <property type="match status" value="1"/>
</dbReference>
<evidence type="ECO:0000259" key="2">
    <source>
        <dbReference type="PROSITE" id="PS50882"/>
    </source>
</evidence>
<keyword evidence="4" id="KW-1185">Reference proteome</keyword>
<evidence type="ECO:0000313" key="3">
    <source>
        <dbReference type="EMBL" id="WFD04418.1"/>
    </source>
</evidence>